<evidence type="ECO:0000313" key="2">
    <source>
        <dbReference type="Proteomes" id="UP001151760"/>
    </source>
</evidence>
<comment type="caution">
    <text evidence="1">The sequence shown here is derived from an EMBL/GenBank/DDBJ whole genome shotgun (WGS) entry which is preliminary data.</text>
</comment>
<sequence length="83" mass="9392">MMFNGEVEKVMQKRRKWDVPLKMVEVVVVEVVVMESQTCEEFGFDSKEDEVVPRVDDVSLVDKVFDGAFGRDGDDDFSIGDGV</sequence>
<organism evidence="1 2">
    <name type="scientific">Tanacetum coccineum</name>
    <dbReference type="NCBI Taxonomy" id="301880"/>
    <lineage>
        <taxon>Eukaryota</taxon>
        <taxon>Viridiplantae</taxon>
        <taxon>Streptophyta</taxon>
        <taxon>Embryophyta</taxon>
        <taxon>Tracheophyta</taxon>
        <taxon>Spermatophyta</taxon>
        <taxon>Magnoliopsida</taxon>
        <taxon>eudicotyledons</taxon>
        <taxon>Gunneridae</taxon>
        <taxon>Pentapetalae</taxon>
        <taxon>asterids</taxon>
        <taxon>campanulids</taxon>
        <taxon>Asterales</taxon>
        <taxon>Asteraceae</taxon>
        <taxon>Asteroideae</taxon>
        <taxon>Anthemideae</taxon>
        <taxon>Anthemidinae</taxon>
        <taxon>Tanacetum</taxon>
    </lineage>
</organism>
<keyword evidence="2" id="KW-1185">Reference proteome</keyword>
<reference evidence="1" key="2">
    <citation type="submission" date="2022-01" db="EMBL/GenBank/DDBJ databases">
        <authorList>
            <person name="Yamashiro T."/>
            <person name="Shiraishi A."/>
            <person name="Satake H."/>
            <person name="Nakayama K."/>
        </authorList>
    </citation>
    <scope>NUCLEOTIDE SEQUENCE</scope>
</reference>
<dbReference type="Proteomes" id="UP001151760">
    <property type="component" value="Unassembled WGS sequence"/>
</dbReference>
<evidence type="ECO:0000313" key="1">
    <source>
        <dbReference type="EMBL" id="GJU10419.1"/>
    </source>
</evidence>
<reference evidence="1" key="1">
    <citation type="journal article" date="2022" name="Int. J. Mol. Sci.">
        <title>Draft Genome of Tanacetum Coccineum: Genomic Comparison of Closely Related Tanacetum-Family Plants.</title>
        <authorList>
            <person name="Yamashiro T."/>
            <person name="Shiraishi A."/>
            <person name="Nakayama K."/>
            <person name="Satake H."/>
        </authorList>
    </citation>
    <scope>NUCLEOTIDE SEQUENCE</scope>
</reference>
<proteinExistence type="predicted"/>
<protein>
    <submittedName>
        <fullName evidence="1">Uncharacterized protein</fullName>
    </submittedName>
</protein>
<dbReference type="EMBL" id="BQNB010021823">
    <property type="protein sequence ID" value="GJU10419.1"/>
    <property type="molecule type" value="Genomic_DNA"/>
</dbReference>
<accession>A0ABQ5JCZ5</accession>
<name>A0ABQ5JCZ5_9ASTR</name>
<gene>
    <name evidence="1" type="ORF">Tco_1132815</name>
</gene>